<protein>
    <recommendedName>
        <fullName evidence="4">ATP-binding protein</fullName>
    </recommendedName>
</protein>
<accession>A0ABP7VVB5</accession>
<evidence type="ECO:0000256" key="1">
    <source>
        <dbReference type="SAM" id="MobiDB-lite"/>
    </source>
</evidence>
<comment type="caution">
    <text evidence="2">The sequence shown here is derived from an EMBL/GenBank/DDBJ whole genome shotgun (WGS) entry which is preliminary data.</text>
</comment>
<dbReference type="Gene3D" id="3.30.565.10">
    <property type="entry name" value="Histidine kinase-like ATPase, C-terminal domain"/>
    <property type="match status" value="1"/>
</dbReference>
<name>A0ABP7VVB5_9ACTN</name>
<dbReference type="PANTHER" id="PTHR35526:SF3">
    <property type="entry name" value="ANTI-SIGMA-F FACTOR RSBW"/>
    <property type="match status" value="1"/>
</dbReference>
<proteinExistence type="predicted"/>
<evidence type="ECO:0000313" key="2">
    <source>
        <dbReference type="EMBL" id="GAA4075260.1"/>
    </source>
</evidence>
<dbReference type="Proteomes" id="UP001499984">
    <property type="component" value="Unassembled WGS sequence"/>
</dbReference>
<evidence type="ECO:0008006" key="4">
    <source>
        <dbReference type="Google" id="ProtNLM"/>
    </source>
</evidence>
<feature type="region of interest" description="Disordered" evidence="1">
    <location>
        <begin position="19"/>
        <end position="38"/>
    </location>
</feature>
<dbReference type="PANTHER" id="PTHR35526">
    <property type="entry name" value="ANTI-SIGMA-F FACTOR RSBW-RELATED"/>
    <property type="match status" value="1"/>
</dbReference>
<feature type="compositionally biased region" description="Basic and acidic residues" evidence="1">
    <location>
        <begin position="19"/>
        <end position="37"/>
    </location>
</feature>
<dbReference type="EMBL" id="BAAAZY010000019">
    <property type="protein sequence ID" value="GAA4075260.1"/>
    <property type="molecule type" value="Genomic_DNA"/>
</dbReference>
<sequence>MGIRITHSVEDELSRLEVNEAGEGRPDVRSPSKDDAGGHGLLLVDALTYRWGVQAREGGMGKTVWAELKAPDIVAVPIERRTAAVTLHPGDQVKLRGVWGGQSAVSGVNGPSRADSSWCWDSMAGPQRGWTPSSR</sequence>
<dbReference type="RefSeq" id="WP_345017633.1">
    <property type="nucleotide sequence ID" value="NZ_BAAAZY010000019.1"/>
</dbReference>
<dbReference type="CDD" id="cd16936">
    <property type="entry name" value="HATPase_RsbW-like"/>
    <property type="match status" value="1"/>
</dbReference>
<evidence type="ECO:0000313" key="3">
    <source>
        <dbReference type="Proteomes" id="UP001499984"/>
    </source>
</evidence>
<reference evidence="3" key="1">
    <citation type="journal article" date="2019" name="Int. J. Syst. Evol. Microbiol.">
        <title>The Global Catalogue of Microorganisms (GCM) 10K type strain sequencing project: providing services to taxonomists for standard genome sequencing and annotation.</title>
        <authorList>
            <consortium name="The Broad Institute Genomics Platform"/>
            <consortium name="The Broad Institute Genome Sequencing Center for Infectious Disease"/>
            <person name="Wu L."/>
            <person name="Ma J."/>
        </authorList>
    </citation>
    <scope>NUCLEOTIDE SEQUENCE [LARGE SCALE GENOMIC DNA]</scope>
    <source>
        <strain evidence="3">JCM 16925</strain>
    </source>
</reference>
<gene>
    <name evidence="2" type="ORF">GCM10022233_61940</name>
</gene>
<keyword evidence="3" id="KW-1185">Reference proteome</keyword>
<dbReference type="InterPro" id="IPR036890">
    <property type="entry name" value="HATPase_C_sf"/>
</dbReference>
<organism evidence="2 3">
    <name type="scientific">Streptomyces shaanxiensis</name>
    <dbReference type="NCBI Taxonomy" id="653357"/>
    <lineage>
        <taxon>Bacteria</taxon>
        <taxon>Bacillati</taxon>
        <taxon>Actinomycetota</taxon>
        <taxon>Actinomycetes</taxon>
        <taxon>Kitasatosporales</taxon>
        <taxon>Streptomycetaceae</taxon>
        <taxon>Streptomyces</taxon>
    </lineage>
</organism>
<feature type="region of interest" description="Disordered" evidence="1">
    <location>
        <begin position="102"/>
        <end position="135"/>
    </location>
</feature>
<dbReference type="InterPro" id="IPR050267">
    <property type="entry name" value="Anti-sigma-factor_SerPK"/>
</dbReference>